<proteinExistence type="predicted"/>
<dbReference type="EMBL" id="NRSH01000070">
    <property type="protein sequence ID" value="MBK1726818.1"/>
    <property type="molecule type" value="Genomic_DNA"/>
</dbReference>
<dbReference type="Proteomes" id="UP000738126">
    <property type="component" value="Unassembled WGS sequence"/>
</dbReference>
<evidence type="ECO:0000313" key="3">
    <source>
        <dbReference type="EMBL" id="MBK1726818.1"/>
    </source>
</evidence>
<organism evidence="3 4">
    <name type="scientific">Halorhodospira neutriphila</name>
    <dbReference type="NCBI Taxonomy" id="168379"/>
    <lineage>
        <taxon>Bacteria</taxon>
        <taxon>Pseudomonadati</taxon>
        <taxon>Pseudomonadota</taxon>
        <taxon>Gammaproteobacteria</taxon>
        <taxon>Chromatiales</taxon>
        <taxon>Ectothiorhodospiraceae</taxon>
        <taxon>Halorhodospira</taxon>
    </lineage>
</organism>
<keyword evidence="2" id="KW-0472">Membrane</keyword>
<accession>A0ABS1E5L5</accession>
<feature type="transmembrane region" description="Helical" evidence="2">
    <location>
        <begin position="82"/>
        <end position="104"/>
    </location>
</feature>
<name>A0ABS1E5L5_9GAMM</name>
<feature type="transmembrane region" description="Helical" evidence="2">
    <location>
        <begin position="50"/>
        <end position="70"/>
    </location>
</feature>
<keyword evidence="4" id="KW-1185">Reference proteome</keyword>
<keyword evidence="2" id="KW-1133">Transmembrane helix</keyword>
<protein>
    <submittedName>
        <fullName evidence="3">Uncharacterized protein</fullName>
    </submittedName>
</protein>
<feature type="region of interest" description="Disordered" evidence="1">
    <location>
        <begin position="1"/>
        <end position="21"/>
    </location>
</feature>
<keyword evidence="2" id="KW-0812">Transmembrane</keyword>
<reference evidence="3 4" key="1">
    <citation type="journal article" date="2020" name="Microorganisms">
        <title>Osmotic Adaptation and Compatible Solute Biosynthesis of Phototrophic Bacteria as Revealed from Genome Analyses.</title>
        <authorList>
            <person name="Imhoff J.F."/>
            <person name="Rahn T."/>
            <person name="Kunzel S."/>
            <person name="Keller A."/>
            <person name="Neulinger S.C."/>
        </authorList>
    </citation>
    <scope>NUCLEOTIDE SEQUENCE [LARGE SCALE GENOMIC DNA]</scope>
    <source>
        <strain evidence="3 4">DSM 15116</strain>
    </source>
</reference>
<evidence type="ECO:0000256" key="1">
    <source>
        <dbReference type="SAM" id="MobiDB-lite"/>
    </source>
</evidence>
<dbReference type="RefSeq" id="WP_200258814.1">
    <property type="nucleotide sequence ID" value="NZ_NRSH01000070.1"/>
</dbReference>
<feature type="region of interest" description="Disordered" evidence="1">
    <location>
        <begin position="602"/>
        <end position="630"/>
    </location>
</feature>
<sequence>MRLRLTPHRRRPSGSSADERQDAVALARDSSEEYLAPWTRAARRVGISWTLLKLAWTAGPVTGIGLYGGYYIAYGVPPNTELLIYFITFTVLSGLIGLSANFIYESTRGAGKEQAQAELVTAIDQLGELILSVRDLNVASLEGGTRRSEAARQLLRRIDLSPDGVALACEELTDDRELGRILAQIDTYRRAGLYSRIRDLNARHAEHFEATVEQLKDEAPLAASALQARFAGEVPNLRAGIPRKEAFIERARAATEQDNPLLLTMGDVEEILGLAFELLTGREIPILTFNFRGSWKLARAFDALETARSRFRLAQAASDNRIRALASWLVEAGVLPYETVPEELPANTLLQRASAAMNRLQRRVDTLQERLRRAPGDREAYQELAEAADTLATAVALYRSAREAVRMLGNTHAELLNAAEAWERLTEQRRRADWQLRLGEGRRGLRIVERTLSLSEEAREAVARDLMRHLRGATLERGVHPGPAQRSPKRPTLATAADARRLATEVALALEPYIHLSRPEVQRGLGATRAIYLGDLEPGMSVQEKRSLAAAMAEEVEQDFSRAAEQLAVALVRHYQVELTDRARAFLQRTYGARPQVLAAVARSQQTGEEGERGPQAISLLSRRPTPIPP</sequence>
<feature type="compositionally biased region" description="Basic residues" evidence="1">
    <location>
        <begin position="1"/>
        <end position="12"/>
    </location>
</feature>
<comment type="caution">
    <text evidence="3">The sequence shown here is derived from an EMBL/GenBank/DDBJ whole genome shotgun (WGS) entry which is preliminary data.</text>
</comment>
<evidence type="ECO:0000313" key="4">
    <source>
        <dbReference type="Proteomes" id="UP000738126"/>
    </source>
</evidence>
<evidence type="ECO:0000256" key="2">
    <source>
        <dbReference type="SAM" id="Phobius"/>
    </source>
</evidence>
<feature type="non-terminal residue" evidence="3">
    <location>
        <position position="630"/>
    </location>
</feature>
<gene>
    <name evidence="3" type="ORF">CKO13_07260</name>
</gene>